<protein>
    <submittedName>
        <fullName evidence="1">Uncharacterized protein</fullName>
    </submittedName>
</protein>
<gene>
    <name evidence="1" type="ORF">J1N35_037611</name>
</gene>
<organism evidence="1 2">
    <name type="scientific">Gossypium stocksii</name>
    <dbReference type="NCBI Taxonomy" id="47602"/>
    <lineage>
        <taxon>Eukaryota</taxon>
        <taxon>Viridiplantae</taxon>
        <taxon>Streptophyta</taxon>
        <taxon>Embryophyta</taxon>
        <taxon>Tracheophyta</taxon>
        <taxon>Spermatophyta</taxon>
        <taxon>Magnoliopsida</taxon>
        <taxon>eudicotyledons</taxon>
        <taxon>Gunneridae</taxon>
        <taxon>Pentapetalae</taxon>
        <taxon>rosids</taxon>
        <taxon>malvids</taxon>
        <taxon>Malvales</taxon>
        <taxon>Malvaceae</taxon>
        <taxon>Malvoideae</taxon>
        <taxon>Gossypium</taxon>
    </lineage>
</organism>
<dbReference type="EMBL" id="JAIQCV010000011">
    <property type="protein sequence ID" value="KAH1046827.1"/>
    <property type="molecule type" value="Genomic_DNA"/>
</dbReference>
<accession>A0A9D3UKB8</accession>
<dbReference type="Proteomes" id="UP000828251">
    <property type="component" value="Unassembled WGS sequence"/>
</dbReference>
<dbReference type="PANTHER" id="PTHR11697">
    <property type="entry name" value="GENERAL TRANSCRIPTION FACTOR 2-RELATED ZINC FINGER PROTEIN"/>
    <property type="match status" value="1"/>
</dbReference>
<evidence type="ECO:0000313" key="1">
    <source>
        <dbReference type="EMBL" id="KAH1046827.1"/>
    </source>
</evidence>
<sequence>MNQIGTLQRPGETRWSSHLNSVTSLLKMYNATSIVLENLKNTASNYSQRGEAHNAYNRLSSFEFIFILHIMKEVLGITDNLCQALQLRSQDILNAKSLVLTMKDLIQKLRDDGWNELLKNVKSFYETWELDFPYMNAQYVVGRSRNKKEDVTVEHHYRVDIFFATIDTQLQELKSRLTKMLSSFSLLLQL</sequence>
<comment type="caution">
    <text evidence="1">The sequence shown here is derived from an EMBL/GenBank/DDBJ whole genome shotgun (WGS) entry which is preliminary data.</text>
</comment>
<evidence type="ECO:0000313" key="2">
    <source>
        <dbReference type="Proteomes" id="UP000828251"/>
    </source>
</evidence>
<proteinExistence type="predicted"/>
<dbReference type="AlphaFoldDB" id="A0A9D3UKB8"/>
<dbReference type="InterPro" id="IPR055298">
    <property type="entry name" value="AtLOH3-like"/>
</dbReference>
<name>A0A9D3UKB8_9ROSI</name>
<reference evidence="1 2" key="1">
    <citation type="journal article" date="2021" name="Plant Biotechnol. J.">
        <title>Multi-omics assisted identification of the key and species-specific regulatory components of drought-tolerant mechanisms in Gossypium stocksii.</title>
        <authorList>
            <person name="Yu D."/>
            <person name="Ke L."/>
            <person name="Zhang D."/>
            <person name="Wu Y."/>
            <person name="Sun Y."/>
            <person name="Mei J."/>
            <person name="Sun J."/>
            <person name="Sun Y."/>
        </authorList>
    </citation>
    <scope>NUCLEOTIDE SEQUENCE [LARGE SCALE GENOMIC DNA]</scope>
    <source>
        <strain evidence="2">cv. E1</strain>
        <tissue evidence="1">Leaf</tissue>
    </source>
</reference>
<keyword evidence="2" id="KW-1185">Reference proteome</keyword>
<dbReference type="PANTHER" id="PTHR11697:SF230">
    <property type="entry name" value="ZINC FINGER, MYM DOMAIN CONTAINING 1"/>
    <property type="match status" value="1"/>
</dbReference>
<dbReference type="OrthoDB" id="785612at2759"/>